<gene>
    <name evidence="1" type="ORF">PghCCS26_12430</name>
</gene>
<evidence type="ECO:0000313" key="2">
    <source>
        <dbReference type="Proteomes" id="UP001285921"/>
    </source>
</evidence>
<evidence type="ECO:0000313" key="1">
    <source>
        <dbReference type="EMBL" id="GMK44116.1"/>
    </source>
</evidence>
<dbReference type="NCBIfam" id="NF033172">
    <property type="entry name" value="N_to_GlyXaaXaa"/>
    <property type="match status" value="1"/>
</dbReference>
<reference evidence="1 2" key="1">
    <citation type="submission" date="2023-05" db="EMBL/GenBank/DDBJ databases">
        <title>Draft genome of Paenibacillus sp. CCS26.</title>
        <authorList>
            <person name="Akita H."/>
            <person name="Shinto Y."/>
            <person name="Kimura Z."/>
        </authorList>
    </citation>
    <scope>NUCLEOTIDE SEQUENCE [LARGE SCALE GENOMIC DNA]</scope>
    <source>
        <strain evidence="1 2">CCS26</strain>
    </source>
</reference>
<dbReference type="InterPro" id="IPR048009">
    <property type="entry name" value="NGRR_dom"/>
</dbReference>
<keyword evidence="2" id="KW-1185">Reference proteome</keyword>
<evidence type="ECO:0008006" key="3">
    <source>
        <dbReference type="Google" id="ProtNLM"/>
    </source>
</evidence>
<organism evidence="1 2">
    <name type="scientific">Paenibacillus glycanilyticus</name>
    <dbReference type="NCBI Taxonomy" id="126569"/>
    <lineage>
        <taxon>Bacteria</taxon>
        <taxon>Bacillati</taxon>
        <taxon>Bacillota</taxon>
        <taxon>Bacilli</taxon>
        <taxon>Bacillales</taxon>
        <taxon>Paenibacillaceae</taxon>
        <taxon>Paenibacillus</taxon>
    </lineage>
</organism>
<name>A0ABQ6NG97_9BACL</name>
<comment type="caution">
    <text evidence="1">The sequence shown here is derived from an EMBL/GenBank/DDBJ whole genome shotgun (WGS) entry which is preliminary data.</text>
</comment>
<sequence>MATGPIPITASQLASLQNVLTDLSNLLPNVLENPTSSRVSQLITILNELRSLVLSIDFDANEQSALLSLLENQLPLQAARLT</sequence>
<protein>
    <recommendedName>
        <fullName evidence="3">Collagen-like repeat preface domain-containing protein</fullName>
    </recommendedName>
</protein>
<proteinExistence type="predicted"/>
<dbReference type="EMBL" id="BTCL01000003">
    <property type="protein sequence ID" value="GMK44116.1"/>
    <property type="molecule type" value="Genomic_DNA"/>
</dbReference>
<dbReference type="RefSeq" id="WP_317979180.1">
    <property type="nucleotide sequence ID" value="NZ_BTCL01000003.1"/>
</dbReference>
<accession>A0ABQ6NG97</accession>
<dbReference type="Proteomes" id="UP001285921">
    <property type="component" value="Unassembled WGS sequence"/>
</dbReference>